<evidence type="ECO:0000313" key="1">
    <source>
        <dbReference type="EMBL" id="KAJ3712529.1"/>
    </source>
</evidence>
<evidence type="ECO:0000313" key="2">
    <source>
        <dbReference type="Proteomes" id="UP001176059"/>
    </source>
</evidence>
<reference evidence="1" key="1">
    <citation type="submission" date="2022-08" db="EMBL/GenBank/DDBJ databases">
        <authorList>
            <consortium name="DOE Joint Genome Institute"/>
            <person name="Min B."/>
            <person name="Sierra-Patev S."/>
            <person name="Naranjo-Ortiz M."/>
            <person name="Looney B."/>
            <person name="Konkel Z."/>
            <person name="Slot J.C."/>
            <person name="Sakamoto Y."/>
            <person name="Steenwyk J.L."/>
            <person name="Rokas A."/>
            <person name="Carro J."/>
            <person name="Camarero S."/>
            <person name="Ferreira P."/>
            <person name="Molpeceres G."/>
            <person name="Ruiz-duenas F.J."/>
            <person name="Serrano A."/>
            <person name="Henrissat B."/>
            <person name="Drula E."/>
            <person name="Hughes K.W."/>
            <person name="Mata J.L."/>
            <person name="Ishikawa N.K."/>
            <person name="Vargas-Isla R."/>
            <person name="Ushijima S."/>
            <person name="Smith C.A."/>
            <person name="Ahrendt S."/>
            <person name="Andreopoulos W."/>
            <person name="He G."/>
            <person name="LaButti K."/>
            <person name="Lipzen A."/>
            <person name="Ng V."/>
            <person name="Riley R."/>
            <person name="Sandor L."/>
            <person name="Barry K."/>
            <person name="Martinez A.T."/>
            <person name="Xiao Y."/>
            <person name="Gibbons J.G."/>
            <person name="Terashima K."/>
            <person name="Hibbett D.S."/>
            <person name="Grigoriev I.V."/>
        </authorList>
    </citation>
    <scope>NUCLEOTIDE SEQUENCE</scope>
    <source>
        <strain evidence="1">ET3784</strain>
    </source>
</reference>
<dbReference type="EMBL" id="JANVFO010000108">
    <property type="protein sequence ID" value="KAJ3712529.1"/>
    <property type="molecule type" value="Genomic_DNA"/>
</dbReference>
<keyword evidence="2" id="KW-1185">Reference proteome</keyword>
<dbReference type="Proteomes" id="UP001176059">
    <property type="component" value="Unassembled WGS sequence"/>
</dbReference>
<protein>
    <submittedName>
        <fullName evidence="1">Uncharacterized protein</fullName>
    </submittedName>
</protein>
<dbReference type="AlphaFoldDB" id="A0AA38JEH1"/>
<organism evidence="1 2">
    <name type="scientific">Lentinula guzmanii</name>
    <dbReference type="NCBI Taxonomy" id="2804957"/>
    <lineage>
        <taxon>Eukaryota</taxon>
        <taxon>Fungi</taxon>
        <taxon>Dikarya</taxon>
        <taxon>Basidiomycota</taxon>
        <taxon>Agaricomycotina</taxon>
        <taxon>Agaricomycetes</taxon>
        <taxon>Agaricomycetidae</taxon>
        <taxon>Agaricales</taxon>
        <taxon>Marasmiineae</taxon>
        <taxon>Omphalotaceae</taxon>
        <taxon>Lentinula</taxon>
    </lineage>
</organism>
<proteinExistence type="predicted"/>
<accession>A0AA38JEH1</accession>
<sequence>MIQQLQFMPLTLPSFIGNSGEISPYAQRMRHQPSNTLKSVHEIAQDEYVFYHDWGSTTSGSHGLRGHCTLLSIAILIEPLIETLFISLLSLSNFDQLCALDSVPNLLRRKFFSAQPAKLPSSEAEPAGFFESQANDKIRNLEISSVSLFPLRYSNRCLENFRPTFEPSNLLIVHSGLLERRPMNSVPYTELSIREKLYFEAYSGEVLQCYIPWTKRTGIQFLLSTSNSSNLVQGVILLSKSCCITWKTLAMSMAL</sequence>
<name>A0AA38JEH1_9AGAR</name>
<reference evidence="1" key="2">
    <citation type="journal article" date="2023" name="Proc. Natl. Acad. Sci. U.S.A.">
        <title>A global phylogenomic analysis of the shiitake genus Lentinula.</title>
        <authorList>
            <person name="Sierra-Patev S."/>
            <person name="Min B."/>
            <person name="Naranjo-Ortiz M."/>
            <person name="Looney B."/>
            <person name="Konkel Z."/>
            <person name="Slot J.C."/>
            <person name="Sakamoto Y."/>
            <person name="Steenwyk J.L."/>
            <person name="Rokas A."/>
            <person name="Carro J."/>
            <person name="Camarero S."/>
            <person name="Ferreira P."/>
            <person name="Molpeceres G."/>
            <person name="Ruiz-Duenas F.J."/>
            <person name="Serrano A."/>
            <person name="Henrissat B."/>
            <person name="Drula E."/>
            <person name="Hughes K.W."/>
            <person name="Mata J.L."/>
            <person name="Ishikawa N.K."/>
            <person name="Vargas-Isla R."/>
            <person name="Ushijima S."/>
            <person name="Smith C.A."/>
            <person name="Donoghue J."/>
            <person name="Ahrendt S."/>
            <person name="Andreopoulos W."/>
            <person name="He G."/>
            <person name="LaButti K."/>
            <person name="Lipzen A."/>
            <person name="Ng V."/>
            <person name="Riley R."/>
            <person name="Sandor L."/>
            <person name="Barry K."/>
            <person name="Martinez A.T."/>
            <person name="Xiao Y."/>
            <person name="Gibbons J.G."/>
            <person name="Terashima K."/>
            <person name="Grigoriev I.V."/>
            <person name="Hibbett D."/>
        </authorList>
    </citation>
    <scope>NUCLEOTIDE SEQUENCE</scope>
    <source>
        <strain evidence="1">ET3784</strain>
    </source>
</reference>
<gene>
    <name evidence="1" type="ORF">DFJ43DRAFT_56643</name>
</gene>
<comment type="caution">
    <text evidence="1">The sequence shown here is derived from an EMBL/GenBank/DDBJ whole genome shotgun (WGS) entry which is preliminary data.</text>
</comment>